<dbReference type="EMBL" id="JBBPBN010000040">
    <property type="protein sequence ID" value="KAK8998903.1"/>
    <property type="molecule type" value="Genomic_DNA"/>
</dbReference>
<evidence type="ECO:0000259" key="2">
    <source>
        <dbReference type="Pfam" id="PF11331"/>
    </source>
</evidence>
<feature type="region of interest" description="Disordered" evidence="1">
    <location>
        <begin position="348"/>
        <end position="380"/>
    </location>
</feature>
<comment type="caution">
    <text evidence="4">The sequence shown here is derived from an EMBL/GenBank/DDBJ whole genome shotgun (WGS) entry which is preliminary data.</text>
</comment>
<feature type="compositionally biased region" description="Low complexity" evidence="1">
    <location>
        <begin position="939"/>
        <end position="959"/>
    </location>
</feature>
<feature type="compositionally biased region" description="Polar residues" evidence="1">
    <location>
        <begin position="236"/>
        <end position="247"/>
    </location>
</feature>
<accession>A0ABR2QDZ1</accession>
<evidence type="ECO:0008006" key="6">
    <source>
        <dbReference type="Google" id="ProtNLM"/>
    </source>
</evidence>
<feature type="region of interest" description="Disordered" evidence="1">
    <location>
        <begin position="504"/>
        <end position="555"/>
    </location>
</feature>
<dbReference type="InterPro" id="IPR055126">
    <property type="entry name" value="EDR4-like_N"/>
</dbReference>
<dbReference type="Pfam" id="PF22910">
    <property type="entry name" value="EDR4-like_1st"/>
    <property type="match status" value="1"/>
</dbReference>
<name>A0ABR2QDZ1_9ROSI</name>
<feature type="compositionally biased region" description="Basic and acidic residues" evidence="1">
    <location>
        <begin position="90"/>
        <end position="99"/>
    </location>
</feature>
<feature type="compositionally biased region" description="Basic and acidic residues" evidence="1">
    <location>
        <begin position="248"/>
        <end position="278"/>
    </location>
</feature>
<feature type="region of interest" description="Disordered" evidence="1">
    <location>
        <begin position="394"/>
        <end position="421"/>
    </location>
</feature>
<feature type="compositionally biased region" description="Basic and acidic residues" evidence="1">
    <location>
        <begin position="709"/>
        <end position="726"/>
    </location>
</feature>
<feature type="compositionally biased region" description="Acidic residues" evidence="1">
    <location>
        <begin position="360"/>
        <end position="369"/>
    </location>
</feature>
<feature type="compositionally biased region" description="Polar residues" evidence="1">
    <location>
        <begin position="279"/>
        <end position="288"/>
    </location>
</feature>
<dbReference type="PANTHER" id="PTHR31105">
    <property type="entry name" value="EXTRA-LARGE G-PROTEIN-LIKE"/>
    <property type="match status" value="1"/>
</dbReference>
<evidence type="ECO:0000256" key="1">
    <source>
        <dbReference type="SAM" id="MobiDB-lite"/>
    </source>
</evidence>
<reference evidence="4 5" key="1">
    <citation type="journal article" date="2024" name="G3 (Bethesda)">
        <title>Genome assembly of Hibiscus sabdariffa L. provides insights into metabolisms of medicinal natural products.</title>
        <authorList>
            <person name="Kim T."/>
        </authorList>
    </citation>
    <scope>NUCLEOTIDE SEQUENCE [LARGE SCALE GENOMIC DNA]</scope>
    <source>
        <strain evidence="4">TK-2024</strain>
        <tissue evidence="4">Old leaves</tissue>
    </source>
</reference>
<proteinExistence type="predicted"/>
<feature type="compositionally biased region" description="Basic and acidic residues" evidence="1">
    <location>
        <begin position="106"/>
        <end position="119"/>
    </location>
</feature>
<evidence type="ECO:0000313" key="5">
    <source>
        <dbReference type="Proteomes" id="UP001396334"/>
    </source>
</evidence>
<evidence type="ECO:0000313" key="4">
    <source>
        <dbReference type="EMBL" id="KAK8998903.1"/>
    </source>
</evidence>
<dbReference type="Pfam" id="PF11331">
    <property type="entry name" value="Zn_ribbon_12"/>
    <property type="match status" value="1"/>
</dbReference>
<evidence type="ECO:0000259" key="3">
    <source>
        <dbReference type="Pfam" id="PF22910"/>
    </source>
</evidence>
<dbReference type="PANTHER" id="PTHR31105:SF38">
    <property type="entry name" value="PROTEIN ENHANCED DISEASE RESISTANCE 4"/>
    <property type="match status" value="1"/>
</dbReference>
<feature type="compositionally biased region" description="Basic and acidic residues" evidence="1">
    <location>
        <begin position="220"/>
        <end position="235"/>
    </location>
</feature>
<feature type="region of interest" description="Disordered" evidence="1">
    <location>
        <begin position="702"/>
        <end position="726"/>
    </location>
</feature>
<feature type="region of interest" description="Disordered" evidence="1">
    <location>
        <begin position="876"/>
        <end position="959"/>
    </location>
</feature>
<dbReference type="InterPro" id="IPR021480">
    <property type="entry name" value="Zinc_ribbon_12"/>
</dbReference>
<dbReference type="Proteomes" id="UP001396334">
    <property type="component" value="Unassembled WGS sequence"/>
</dbReference>
<keyword evidence="5" id="KW-1185">Reference proteome</keyword>
<feature type="region of interest" description="Disordered" evidence="1">
    <location>
        <begin position="68"/>
        <end position="288"/>
    </location>
</feature>
<feature type="domain" description="Probable zinc-ribbon" evidence="2">
    <location>
        <begin position="751"/>
        <end position="795"/>
    </location>
</feature>
<feature type="domain" description="Enhanced disease resistance 4-like N-terminal" evidence="3">
    <location>
        <begin position="8"/>
        <end position="41"/>
    </location>
</feature>
<organism evidence="4 5">
    <name type="scientific">Hibiscus sabdariffa</name>
    <name type="common">roselle</name>
    <dbReference type="NCBI Taxonomy" id="183260"/>
    <lineage>
        <taxon>Eukaryota</taxon>
        <taxon>Viridiplantae</taxon>
        <taxon>Streptophyta</taxon>
        <taxon>Embryophyta</taxon>
        <taxon>Tracheophyta</taxon>
        <taxon>Spermatophyta</taxon>
        <taxon>Magnoliopsida</taxon>
        <taxon>eudicotyledons</taxon>
        <taxon>Gunneridae</taxon>
        <taxon>Pentapetalae</taxon>
        <taxon>rosids</taxon>
        <taxon>malvids</taxon>
        <taxon>Malvales</taxon>
        <taxon>Malvaceae</taxon>
        <taxon>Malvoideae</taxon>
        <taxon>Hibiscus</taxon>
    </lineage>
</organism>
<gene>
    <name evidence="4" type="ORF">V6N11_070082</name>
</gene>
<feature type="compositionally biased region" description="Basic and acidic residues" evidence="1">
    <location>
        <begin position="202"/>
        <end position="211"/>
    </location>
</feature>
<feature type="compositionally biased region" description="Polar residues" evidence="1">
    <location>
        <begin position="525"/>
        <end position="535"/>
    </location>
</feature>
<dbReference type="InterPro" id="IPR040244">
    <property type="entry name" value="EDR4-like"/>
</dbReference>
<feature type="compositionally biased region" description="Polar residues" evidence="1">
    <location>
        <begin position="143"/>
        <end position="160"/>
    </location>
</feature>
<feature type="compositionally biased region" description="Polar residues" evidence="1">
    <location>
        <begin position="876"/>
        <end position="889"/>
    </location>
</feature>
<protein>
    <recommendedName>
        <fullName evidence="6">Zinc-ribbon domain-containing protein</fullName>
    </recommendedName>
</protein>
<sequence>MATATAPKVRLVRCPKCLLVLPEVADFPVYKCGGCDTVLVAKNKKAIANSTSVLQEIRPAVTKSVRLLERGESSGSALQEPLPSPSVRRLSHESGENRDISAGSCCDEHGDDLSVEGHHNGRYKKDRNTSRYGNGDGDMLDGSGSNEGKQNGTGVLQTETLGRYKKAQNTSGESDGESDCGMLDESRSNQGQQNGTGLSRTDSLDHYEKDQNTSGYTDGDGERHRDMLDESRSNEGKQNGNGLWQTESLDHYEKDQNTYRVTDDDGESDRGMLDENRSNEGQQNGTGQLLTEPFEHCDIQQPGVSAEGSLSTELCHGNVEIMLEISSDSHSEEHSENLMVEGQLNGCYEKDKSTSRDSDGDGESDCDMLDENRSDEEPMLSAETNIEAETNEMTSQLEGVNSELETSNKIDSNPGGFNSTRSMDTFQTVDFVSLCSEFSGPPECLSKSTTVRSSHAYDGSISSYDGIDDHFSDQQLHSFENSYKPANKKHYEMEKYGKWHRDEPLEPVLHQRPPRSWPRLERDQYPSQVPLSQRTPLRGYESAGPSHEPRDELPFDPAFQPFKKAEHGEEEKLKLLRMVYELQDQLSRTCNLNGNTNVSASADVPWKEKHYNNHREPPEDENFYPAYYGERGWNRRSGFSRVPFSGGAINNRHGIDNTTCLCCHPQAWNHPEQFPPPMFPHNRGFCRVRPGHSCYNSYSSLPSTPQRYMESDSSNRVHETQSDDQRYGDHELKRYLREKHHSARRHIRPMAGGAPFVTCYHCIRPLQLPADFLLFRRKFHQLRCGACSKVLKFSLLEGTHIVPYEPVAAEPSPSKVEYCYDAINARIPGSASSSHGRTQTDPLSYSDDYGHSFDISCSTDGNPVSQARFHHLQGSNADVQNMSSSSSKPMETFDSARHSRSKKVSSEAEGSPSRTRESTLHRLMGYSSLSQVLRGRRPSISSTSSSHFGKSNSGSNSRA</sequence>
<feature type="compositionally biased region" description="Polar residues" evidence="1">
    <location>
        <begin position="188"/>
        <end position="201"/>
    </location>
</feature>
<feature type="compositionally biased region" description="Basic and acidic residues" evidence="1">
    <location>
        <begin position="348"/>
        <end position="359"/>
    </location>
</feature>